<gene>
    <name evidence="1" type="ORF">C5F49_00785</name>
</gene>
<dbReference type="RefSeq" id="WP_179362883.1">
    <property type="nucleotide sequence ID" value="NZ_CP026994.1"/>
</dbReference>
<dbReference type="KEGG" id="nox:C5F49_00785"/>
<dbReference type="InterPro" id="IPR036291">
    <property type="entry name" value="NAD(P)-bd_dom_sf"/>
</dbReference>
<reference evidence="1 2" key="1">
    <citation type="submission" date="2018-02" db="EMBL/GenBank/DDBJ databases">
        <title>Complete genome of Nitrosopumilus oxyclinae HCE1.</title>
        <authorList>
            <person name="Qin W."/>
            <person name="Zheng Y."/>
            <person name="Stahl D.A."/>
        </authorList>
    </citation>
    <scope>NUCLEOTIDE SEQUENCE [LARGE SCALE GENOMIC DNA]</scope>
    <source>
        <strain evidence="1 2">HCE1</strain>
    </source>
</reference>
<protein>
    <recommendedName>
        <fullName evidence="3">GDP-mannose dehydrogenase</fullName>
    </recommendedName>
</protein>
<proteinExistence type="predicted"/>
<dbReference type="AlphaFoldDB" id="A0A7D5R030"/>
<name>A0A7D5R030_9ARCH</name>
<dbReference type="Proteomes" id="UP000509441">
    <property type="component" value="Chromosome"/>
</dbReference>
<accession>A0A7D5R030</accession>
<sequence>MKKQKDVVAGLGEIGLPIFKLLSKTRYVVGYDINPKLTDERKYNKNTDNETIFLHICIPFSDKFKNNVINLNKKFQPKCIVIHSTVSPHTTKNIQSALKIPIIYSATRGVHSRMLSDLKKYTKFYALEKNAPKKQWASLEFSKLMKKCNVKTKKLSDALTLELAKIVVDTSYYGWLINYAQISNLIAKKHKIDYDEMWSFSDEIQKHLGNRPKMFPGFIGGHCVIPNLSLINEDSLWEIEKINNFYSKKVKDAKTISKKYTKVKKSYNK</sequence>
<dbReference type="GeneID" id="56060436"/>
<evidence type="ECO:0000313" key="2">
    <source>
        <dbReference type="Proteomes" id="UP000509441"/>
    </source>
</evidence>
<evidence type="ECO:0008006" key="3">
    <source>
        <dbReference type="Google" id="ProtNLM"/>
    </source>
</evidence>
<keyword evidence="2" id="KW-1185">Reference proteome</keyword>
<dbReference type="SUPFAM" id="SSF51735">
    <property type="entry name" value="NAD(P)-binding Rossmann-fold domains"/>
    <property type="match status" value="1"/>
</dbReference>
<organism evidence="1 2">
    <name type="scientific">Nitrosopumilus oxyclinae</name>
    <dbReference type="NCBI Taxonomy" id="1959104"/>
    <lineage>
        <taxon>Archaea</taxon>
        <taxon>Nitrososphaerota</taxon>
        <taxon>Nitrososphaeria</taxon>
        <taxon>Nitrosopumilales</taxon>
        <taxon>Nitrosopumilaceae</taxon>
        <taxon>Nitrosopumilus</taxon>
    </lineage>
</organism>
<evidence type="ECO:0000313" key="1">
    <source>
        <dbReference type="EMBL" id="QLH04020.1"/>
    </source>
</evidence>
<dbReference type="EMBL" id="CP026994">
    <property type="protein sequence ID" value="QLH04020.1"/>
    <property type="molecule type" value="Genomic_DNA"/>
</dbReference>